<name>A0A1M4TUS9_9FLAO</name>
<dbReference type="OrthoDB" id="9944024at2"/>
<dbReference type="STRING" id="1155689.SAMN05444278_10235"/>
<keyword evidence="1" id="KW-0732">Signal</keyword>
<dbReference type="AlphaFoldDB" id="A0A1M4TUS9"/>
<evidence type="ECO:0000313" key="2">
    <source>
        <dbReference type="EMBL" id="SHE48241.1"/>
    </source>
</evidence>
<keyword evidence="3" id="KW-1185">Reference proteome</keyword>
<reference evidence="2 3" key="1">
    <citation type="submission" date="2016-11" db="EMBL/GenBank/DDBJ databases">
        <authorList>
            <person name="Jaros S."/>
            <person name="Januszkiewicz K."/>
            <person name="Wedrychowicz H."/>
        </authorList>
    </citation>
    <scope>NUCLEOTIDE SEQUENCE [LARGE SCALE GENOMIC DNA]</scope>
    <source>
        <strain evidence="2 3">DSM 25661</strain>
    </source>
</reference>
<gene>
    <name evidence="2" type="ORF">SAMN05444278_10235</name>
</gene>
<protein>
    <submittedName>
        <fullName evidence="2">Uncharacterized protein</fullName>
    </submittedName>
</protein>
<evidence type="ECO:0000256" key="1">
    <source>
        <dbReference type="SAM" id="SignalP"/>
    </source>
</evidence>
<dbReference type="RefSeq" id="WP_073191962.1">
    <property type="nucleotide sequence ID" value="NZ_FQTW01000002.1"/>
</dbReference>
<feature type="chain" id="PRO_5012047525" evidence="1">
    <location>
        <begin position="26"/>
        <end position="78"/>
    </location>
</feature>
<dbReference type="EMBL" id="FQTW01000002">
    <property type="protein sequence ID" value="SHE48241.1"/>
    <property type="molecule type" value="Genomic_DNA"/>
</dbReference>
<proteinExistence type="predicted"/>
<evidence type="ECO:0000313" key="3">
    <source>
        <dbReference type="Proteomes" id="UP000184462"/>
    </source>
</evidence>
<sequence length="78" mass="8455">MKKVCSIIALSAMTLSLSSFNSSSADDSQERDCMSEAWEAGSNAEEMGASPSEVYSVTNFVYTACDSGIDYMLLMIKF</sequence>
<organism evidence="2 3">
    <name type="scientific">Psychroflexus salarius</name>
    <dbReference type="NCBI Taxonomy" id="1155689"/>
    <lineage>
        <taxon>Bacteria</taxon>
        <taxon>Pseudomonadati</taxon>
        <taxon>Bacteroidota</taxon>
        <taxon>Flavobacteriia</taxon>
        <taxon>Flavobacteriales</taxon>
        <taxon>Flavobacteriaceae</taxon>
        <taxon>Psychroflexus</taxon>
    </lineage>
</organism>
<accession>A0A1M4TUS9</accession>
<feature type="signal peptide" evidence="1">
    <location>
        <begin position="1"/>
        <end position="25"/>
    </location>
</feature>
<dbReference type="Proteomes" id="UP000184462">
    <property type="component" value="Unassembled WGS sequence"/>
</dbReference>